<sequence>MLEITFKLTLVFLIVSPSFSAQNVRKYNMEEESYKLYKQDFRSVLKRFRRTTDYMKILQDKLEDLKTLAHEMSLQVLHYFHSRMEKRVIEVLPAQAGGEIKINDDKDKNINLRSNRNTPPPHISEDDWKKINELDNYNFFYSELTIAERNTLKDMGFSFAGQVIHAIINHLKTKPETKEDKFTKLPYGDDIINKFTTIHPDNHEVTYWQYIADDGSNKNQEPQPLDEKKKEAAEAAQAKEAETAKEEEPAQFRASEKPALNLNETLLNVTQTTVSLNQTVAPNANQTTAKTKSTPTNSSKSTAKTTTSKTTVNRWVRPKYSGFSAPPTASSKKVVTSIVTFGI</sequence>
<accession>A0ACC2PZF1</accession>
<organism evidence="1 2">
    <name type="scientific">Mythimna loreyi</name>
    <dbReference type="NCBI Taxonomy" id="667449"/>
    <lineage>
        <taxon>Eukaryota</taxon>
        <taxon>Metazoa</taxon>
        <taxon>Ecdysozoa</taxon>
        <taxon>Arthropoda</taxon>
        <taxon>Hexapoda</taxon>
        <taxon>Insecta</taxon>
        <taxon>Pterygota</taxon>
        <taxon>Neoptera</taxon>
        <taxon>Endopterygota</taxon>
        <taxon>Lepidoptera</taxon>
        <taxon>Glossata</taxon>
        <taxon>Ditrysia</taxon>
        <taxon>Noctuoidea</taxon>
        <taxon>Noctuidae</taxon>
        <taxon>Noctuinae</taxon>
        <taxon>Hadenini</taxon>
        <taxon>Mythimna</taxon>
    </lineage>
</organism>
<evidence type="ECO:0000313" key="2">
    <source>
        <dbReference type="Proteomes" id="UP001231649"/>
    </source>
</evidence>
<protein>
    <submittedName>
        <fullName evidence="1">Uncharacterized protein</fullName>
    </submittedName>
</protein>
<keyword evidence="2" id="KW-1185">Reference proteome</keyword>
<gene>
    <name evidence="1" type="ORF">PYW08_012135</name>
</gene>
<comment type="caution">
    <text evidence="1">The sequence shown here is derived from an EMBL/GenBank/DDBJ whole genome shotgun (WGS) entry which is preliminary data.</text>
</comment>
<reference evidence="1" key="1">
    <citation type="submission" date="2023-03" db="EMBL/GenBank/DDBJ databases">
        <title>Chromosome-level genomes of two armyworms, Mythimna separata and Mythimna loreyi, provide insights into the biosynthesis and reception of sex pheromones.</title>
        <authorList>
            <person name="Zhao H."/>
        </authorList>
    </citation>
    <scope>NUCLEOTIDE SEQUENCE</scope>
    <source>
        <strain evidence="1">BeijingLab</strain>
    </source>
</reference>
<dbReference type="Proteomes" id="UP001231649">
    <property type="component" value="Chromosome 30"/>
</dbReference>
<name>A0ACC2PZF1_9NEOP</name>
<evidence type="ECO:0000313" key="1">
    <source>
        <dbReference type="EMBL" id="KAJ8704815.1"/>
    </source>
</evidence>
<proteinExistence type="predicted"/>
<dbReference type="EMBL" id="CM056806">
    <property type="protein sequence ID" value="KAJ8704815.1"/>
    <property type="molecule type" value="Genomic_DNA"/>
</dbReference>